<feature type="region of interest" description="Disordered" evidence="1">
    <location>
        <begin position="153"/>
        <end position="229"/>
    </location>
</feature>
<dbReference type="EMBL" id="JARGEI010000019">
    <property type="protein sequence ID" value="KAJ8714468.1"/>
    <property type="molecule type" value="Genomic_DNA"/>
</dbReference>
<dbReference type="AlphaFoldDB" id="A0AAD7YGR5"/>
<protein>
    <submittedName>
        <fullName evidence="2">Uncharacterized protein</fullName>
    </submittedName>
</protein>
<comment type="caution">
    <text evidence="2">The sequence shown here is derived from an EMBL/GenBank/DDBJ whole genome shotgun (WGS) entry which is preliminary data.</text>
</comment>
<accession>A0AAD7YGR5</accession>
<feature type="region of interest" description="Disordered" evidence="1">
    <location>
        <begin position="360"/>
        <end position="392"/>
    </location>
</feature>
<dbReference type="Proteomes" id="UP001231518">
    <property type="component" value="Chromosome 13"/>
</dbReference>
<feature type="compositionally biased region" description="Acidic residues" evidence="1">
    <location>
        <begin position="383"/>
        <end position="392"/>
    </location>
</feature>
<organism evidence="2 3">
    <name type="scientific">Mythimna separata</name>
    <name type="common">Oriental armyworm</name>
    <name type="synonym">Pseudaletia separata</name>
    <dbReference type="NCBI Taxonomy" id="271217"/>
    <lineage>
        <taxon>Eukaryota</taxon>
        <taxon>Metazoa</taxon>
        <taxon>Ecdysozoa</taxon>
        <taxon>Arthropoda</taxon>
        <taxon>Hexapoda</taxon>
        <taxon>Insecta</taxon>
        <taxon>Pterygota</taxon>
        <taxon>Neoptera</taxon>
        <taxon>Endopterygota</taxon>
        <taxon>Lepidoptera</taxon>
        <taxon>Glossata</taxon>
        <taxon>Ditrysia</taxon>
        <taxon>Noctuoidea</taxon>
        <taxon>Noctuidae</taxon>
        <taxon>Noctuinae</taxon>
        <taxon>Hadenini</taxon>
        <taxon>Mythimna</taxon>
    </lineage>
</organism>
<name>A0AAD7YGR5_MYTSE</name>
<feature type="compositionally biased region" description="Basic and acidic residues" evidence="1">
    <location>
        <begin position="153"/>
        <end position="184"/>
    </location>
</feature>
<evidence type="ECO:0000313" key="2">
    <source>
        <dbReference type="EMBL" id="KAJ8714468.1"/>
    </source>
</evidence>
<reference evidence="2" key="1">
    <citation type="submission" date="2023-03" db="EMBL/GenBank/DDBJ databases">
        <title>Chromosome-level genomes of two armyworms, Mythimna separata and Mythimna loreyi, provide insights into the biosynthesis and reception of sex pheromones.</title>
        <authorList>
            <person name="Zhao H."/>
        </authorList>
    </citation>
    <scope>NUCLEOTIDE SEQUENCE</scope>
    <source>
        <strain evidence="2">BeijingLab</strain>
        <tissue evidence="2">Pupa</tissue>
    </source>
</reference>
<proteinExistence type="predicted"/>
<sequence length="392" mass="44419">MDRSRPAIAPPTLLGGWRGILELLPVCTEPPKRTHRLIVSYCILVYVWTCDGGTGNRMSSVQEEKAPTEGPNKLHVRELRNTELVSRLLAATPPYLYSALPLQPHAFFFSEMLRSFVNARHGCRPPHYHRRFKRRTHKYFAENENDWRREWPKHEEEKKEPETRPEVPLELTVDKHSRVREPSPRRLSPKAEQAKPSSSPGPPGRQSSYVDVGTEELPKPSPCVGRGAEAASVPQSNLILPPPPPMWYPPLYNPGGFGVDPLNFFIDLRVSGHIYDRKRALAEGMENNQETREESGLDKRLGRDFGQRPRHVSAFSVPVRSGNMAAESEKYFDHSGSKPAGKVNGTSYIMRNLKRVYEDLHNSQDVKENAKISKTDDTKAESSDVDDDDIID</sequence>
<gene>
    <name evidence="2" type="ORF">PYW07_002693</name>
</gene>
<feature type="compositionally biased region" description="Basic and acidic residues" evidence="1">
    <location>
        <begin position="360"/>
        <end position="382"/>
    </location>
</feature>
<keyword evidence="3" id="KW-1185">Reference proteome</keyword>
<evidence type="ECO:0000256" key="1">
    <source>
        <dbReference type="SAM" id="MobiDB-lite"/>
    </source>
</evidence>
<evidence type="ECO:0000313" key="3">
    <source>
        <dbReference type="Proteomes" id="UP001231518"/>
    </source>
</evidence>